<evidence type="ECO:0000313" key="2">
    <source>
        <dbReference type="Proteomes" id="UP000053825"/>
    </source>
</evidence>
<gene>
    <name evidence="1" type="ORF">WH47_03094</name>
</gene>
<keyword evidence="2" id="KW-1185">Reference proteome</keyword>
<organism evidence="1 2">
    <name type="scientific">Habropoda laboriosa</name>
    <dbReference type="NCBI Taxonomy" id="597456"/>
    <lineage>
        <taxon>Eukaryota</taxon>
        <taxon>Metazoa</taxon>
        <taxon>Ecdysozoa</taxon>
        <taxon>Arthropoda</taxon>
        <taxon>Hexapoda</taxon>
        <taxon>Insecta</taxon>
        <taxon>Pterygota</taxon>
        <taxon>Neoptera</taxon>
        <taxon>Endopterygota</taxon>
        <taxon>Hymenoptera</taxon>
        <taxon>Apocrita</taxon>
        <taxon>Aculeata</taxon>
        <taxon>Apoidea</taxon>
        <taxon>Anthophila</taxon>
        <taxon>Apidae</taxon>
        <taxon>Habropoda</taxon>
    </lineage>
</organism>
<protein>
    <submittedName>
        <fullName evidence="1">Copia protein</fullName>
    </submittedName>
</protein>
<dbReference type="EMBL" id="KQ414693">
    <property type="protein sequence ID" value="KOC63592.1"/>
    <property type="molecule type" value="Genomic_DNA"/>
</dbReference>
<reference evidence="1 2" key="1">
    <citation type="submission" date="2015-07" db="EMBL/GenBank/DDBJ databases">
        <title>The genome of Habropoda laboriosa.</title>
        <authorList>
            <person name="Pan H."/>
            <person name="Kapheim K."/>
        </authorList>
    </citation>
    <scope>NUCLEOTIDE SEQUENCE [LARGE SCALE GENOMIC DNA]</scope>
    <source>
        <strain evidence="1">0110345459</strain>
    </source>
</reference>
<dbReference type="Proteomes" id="UP000053825">
    <property type="component" value="Unassembled WGS sequence"/>
</dbReference>
<name>A0A0L7QYC2_9HYME</name>
<dbReference type="AlphaFoldDB" id="A0A0L7QYC2"/>
<sequence length="78" mass="8759">MVRTITEKARTMISGASLDKVFWGEAVLTATYLINLTPTKALKVLTHHLKSDLSPLNFCLWGHVKEITYAESSENFYG</sequence>
<proteinExistence type="predicted"/>
<dbReference type="STRING" id="597456.A0A0L7QYC2"/>
<evidence type="ECO:0000313" key="1">
    <source>
        <dbReference type="EMBL" id="KOC63592.1"/>
    </source>
</evidence>
<accession>A0A0L7QYC2</accession>